<comment type="caution">
    <text evidence="2">The sequence shown here is derived from an EMBL/GenBank/DDBJ whole genome shotgun (WGS) entry which is preliminary data.</text>
</comment>
<dbReference type="EMBL" id="LFMI01000759">
    <property type="protein sequence ID" value="OTA07218.1"/>
    <property type="molecule type" value="Genomic_DNA"/>
</dbReference>
<evidence type="ECO:0000256" key="1">
    <source>
        <dbReference type="SAM" id="MobiDB-lite"/>
    </source>
</evidence>
<evidence type="ECO:0000313" key="3">
    <source>
        <dbReference type="Proteomes" id="UP000219286"/>
    </source>
</evidence>
<reference evidence="2 3" key="1">
    <citation type="journal article" date="2015" name="Genome Announc.">
        <title>Genome sequence and annotation of Trichoderma parareesei, the ancestor of the cellulase producer Trichoderma reesei.</title>
        <authorList>
            <person name="Yang D."/>
            <person name="Pomraning K."/>
            <person name="Kopchinskiy A."/>
            <person name="Karimi Aghcheh R."/>
            <person name="Atanasova L."/>
            <person name="Chenthamara K."/>
            <person name="Baker S.E."/>
            <person name="Zhang R."/>
            <person name="Shen Q."/>
            <person name="Freitag M."/>
            <person name="Kubicek C.P."/>
            <person name="Druzhinina I.S."/>
        </authorList>
    </citation>
    <scope>NUCLEOTIDE SEQUENCE [LARGE SCALE GENOMIC DNA]</scope>
    <source>
        <strain evidence="2 3">CBS 125925</strain>
    </source>
</reference>
<dbReference type="AlphaFoldDB" id="A0A2H2ZNF7"/>
<accession>A0A2H2ZNF7</accession>
<gene>
    <name evidence="2" type="ORF">A9Z42_0080990</name>
</gene>
<dbReference type="Proteomes" id="UP000219286">
    <property type="component" value="Unassembled WGS sequence"/>
</dbReference>
<evidence type="ECO:0000313" key="2">
    <source>
        <dbReference type="EMBL" id="OTA07218.1"/>
    </source>
</evidence>
<organism evidence="2 3">
    <name type="scientific">Trichoderma parareesei</name>
    <name type="common">Filamentous fungus</name>
    <dbReference type="NCBI Taxonomy" id="858221"/>
    <lineage>
        <taxon>Eukaryota</taxon>
        <taxon>Fungi</taxon>
        <taxon>Dikarya</taxon>
        <taxon>Ascomycota</taxon>
        <taxon>Pezizomycotina</taxon>
        <taxon>Sordariomycetes</taxon>
        <taxon>Hypocreomycetidae</taxon>
        <taxon>Hypocreales</taxon>
        <taxon>Hypocreaceae</taxon>
        <taxon>Trichoderma</taxon>
    </lineage>
</organism>
<keyword evidence="3" id="KW-1185">Reference proteome</keyword>
<name>A0A2H2ZNF7_TRIPA</name>
<protein>
    <submittedName>
        <fullName evidence="2">Uncharacterized protein</fullName>
    </submittedName>
</protein>
<feature type="region of interest" description="Disordered" evidence="1">
    <location>
        <begin position="70"/>
        <end position="160"/>
    </location>
</feature>
<sequence length="160" mass="17509">MGSSKASDAAPPPKPSRGWDATAHEALLLCIIDEVKGGKALMTEVTKKMQARGYTYSYDAINQHVQKLRKSRDTAGIVAASSEPGAATPRKSATPTPRKRRSAKKEIDDMDDPLSLKLEQHEDDEMGSPCERPRKRGKSLLSAQVNALDNETKLENEDGY</sequence>
<proteinExistence type="predicted"/>
<feature type="compositionally biased region" description="Basic and acidic residues" evidence="1">
    <location>
        <begin position="150"/>
        <end position="160"/>
    </location>
</feature>
<dbReference type="OrthoDB" id="4777826at2759"/>
<feature type="region of interest" description="Disordered" evidence="1">
    <location>
        <begin position="1"/>
        <end position="20"/>
    </location>
</feature>